<evidence type="ECO:0000313" key="8">
    <source>
        <dbReference type="Proteomes" id="UP000023268"/>
    </source>
</evidence>
<gene>
    <name evidence="7" type="ORF">AZ34_12780</name>
</gene>
<evidence type="ECO:0000313" key="7">
    <source>
        <dbReference type="EMBL" id="EYC51851.1"/>
    </source>
</evidence>
<reference evidence="7 8" key="1">
    <citation type="submission" date="2014-02" db="EMBL/GenBank/DDBJ databases">
        <title>Draft Genome of Hylemonella gracilis isolated from the Niagara River.</title>
        <authorList>
            <person name="Pawlowski D.R."/>
            <person name="Koudelka G.B."/>
        </authorList>
    </citation>
    <scope>NUCLEOTIDE SEQUENCE [LARGE SCALE GENOMIC DNA]</scope>
    <source>
        <strain evidence="7 8">Niagara R</strain>
    </source>
</reference>
<evidence type="ECO:0000256" key="6">
    <source>
        <dbReference type="SAM" id="Phobius"/>
    </source>
</evidence>
<proteinExistence type="predicted"/>
<keyword evidence="2" id="KW-1003">Cell membrane</keyword>
<comment type="caution">
    <text evidence="7">The sequence shown here is derived from an EMBL/GenBank/DDBJ whole genome shotgun (WGS) entry which is preliminary data.</text>
</comment>
<dbReference type="InterPro" id="IPR001123">
    <property type="entry name" value="LeuE-type"/>
</dbReference>
<evidence type="ECO:0000256" key="3">
    <source>
        <dbReference type="ARBA" id="ARBA00022692"/>
    </source>
</evidence>
<protein>
    <submittedName>
        <fullName evidence="7">Chemotaxis protein</fullName>
    </submittedName>
</protein>
<dbReference type="GO" id="GO:0015171">
    <property type="term" value="F:amino acid transmembrane transporter activity"/>
    <property type="evidence" value="ECO:0007669"/>
    <property type="project" value="TreeGrafter"/>
</dbReference>
<keyword evidence="4 6" id="KW-1133">Transmembrane helix</keyword>
<dbReference type="PANTHER" id="PTHR30086:SF20">
    <property type="entry name" value="ARGININE EXPORTER PROTEIN ARGO-RELATED"/>
    <property type="match status" value="1"/>
</dbReference>
<dbReference type="Proteomes" id="UP000023268">
    <property type="component" value="Unassembled WGS sequence"/>
</dbReference>
<dbReference type="PANTHER" id="PTHR30086">
    <property type="entry name" value="ARGININE EXPORTER PROTEIN ARGO"/>
    <property type="match status" value="1"/>
</dbReference>
<dbReference type="EMBL" id="JEMG01000001">
    <property type="protein sequence ID" value="EYC51851.1"/>
    <property type="molecule type" value="Genomic_DNA"/>
</dbReference>
<name>A0A016XJ13_9BURK</name>
<organism evidence="7 8">
    <name type="scientific">Hylemonella gracilis str. Niagara R</name>
    <dbReference type="NCBI Taxonomy" id="1458275"/>
    <lineage>
        <taxon>Bacteria</taxon>
        <taxon>Pseudomonadati</taxon>
        <taxon>Pseudomonadota</taxon>
        <taxon>Betaproteobacteria</taxon>
        <taxon>Burkholderiales</taxon>
        <taxon>Comamonadaceae</taxon>
        <taxon>Hylemonella</taxon>
    </lineage>
</organism>
<sequence>MFALFLTALLLGFVFNAAPGAVFAETIRRGLRGGYRGALLVQVGSLTGDALWAVLGLVGVGLLARTEVLRTPVALAGIAYLLWLAYDAWRASRAVTQERDAAPAAVDVPDPAPALGELSCDAERDAEREALRAGALLSLTNPHNVAYWAALGSAMGAAGVSDPRWTDYAIFFTGFMVSSVVWCFVCAALVARVFAGANDRWARWTHRACALAFLLLALSSARSLAGH</sequence>
<feature type="transmembrane region" description="Helical" evidence="6">
    <location>
        <begin position="207"/>
        <end position="225"/>
    </location>
</feature>
<dbReference type="AlphaFoldDB" id="A0A016XJ13"/>
<evidence type="ECO:0000256" key="1">
    <source>
        <dbReference type="ARBA" id="ARBA00004651"/>
    </source>
</evidence>
<feature type="transmembrane region" description="Helical" evidence="6">
    <location>
        <begin position="168"/>
        <end position="195"/>
    </location>
</feature>
<keyword evidence="5 6" id="KW-0472">Membrane</keyword>
<accession>A0A016XJ13</accession>
<dbReference type="OrthoDB" id="581870at2"/>
<evidence type="ECO:0000256" key="5">
    <source>
        <dbReference type="ARBA" id="ARBA00023136"/>
    </source>
</evidence>
<evidence type="ECO:0000256" key="4">
    <source>
        <dbReference type="ARBA" id="ARBA00022989"/>
    </source>
</evidence>
<keyword evidence="3 6" id="KW-0812">Transmembrane</keyword>
<dbReference type="eggNOG" id="COG1280">
    <property type="taxonomic scope" value="Bacteria"/>
</dbReference>
<comment type="subcellular location">
    <subcellularLocation>
        <location evidence="1">Cell membrane</location>
        <topology evidence="1">Multi-pass membrane protein</topology>
    </subcellularLocation>
</comment>
<evidence type="ECO:0000256" key="2">
    <source>
        <dbReference type="ARBA" id="ARBA00022475"/>
    </source>
</evidence>
<feature type="transmembrane region" description="Helical" evidence="6">
    <location>
        <begin position="40"/>
        <end position="63"/>
    </location>
</feature>
<dbReference type="GO" id="GO:0005886">
    <property type="term" value="C:plasma membrane"/>
    <property type="evidence" value="ECO:0007669"/>
    <property type="project" value="UniProtKB-SubCell"/>
</dbReference>
<feature type="transmembrane region" description="Helical" evidence="6">
    <location>
        <begin position="68"/>
        <end position="86"/>
    </location>
</feature>
<dbReference type="Pfam" id="PF01810">
    <property type="entry name" value="LysE"/>
    <property type="match status" value="1"/>
</dbReference>
<dbReference type="RefSeq" id="WP_035608560.1">
    <property type="nucleotide sequence ID" value="NZ_JEMG01000001.1"/>
</dbReference>
<dbReference type="STRING" id="1458275.AZ34_12780"/>